<dbReference type="RefSeq" id="WP_063388857.1">
    <property type="nucleotide sequence ID" value="NZ_CP017703.1"/>
</dbReference>
<keyword evidence="2" id="KW-0805">Transcription regulation</keyword>
<dbReference type="GO" id="GO:0003677">
    <property type="term" value="F:DNA binding"/>
    <property type="evidence" value="ECO:0007669"/>
    <property type="project" value="UniProtKB-KW"/>
</dbReference>
<dbReference type="AlphaFoldDB" id="A0A161Y1K7"/>
<dbReference type="GO" id="GO:0003700">
    <property type="term" value="F:DNA-binding transcription factor activity"/>
    <property type="evidence" value="ECO:0007669"/>
    <property type="project" value="InterPro"/>
</dbReference>
<dbReference type="STRING" id="33936.AZI98_13810"/>
<evidence type="ECO:0000313" key="9">
    <source>
        <dbReference type="Proteomes" id="UP000214606"/>
    </source>
</evidence>
<dbReference type="PROSITE" id="PS50931">
    <property type="entry name" value="HTH_LYSR"/>
    <property type="match status" value="1"/>
</dbReference>
<dbReference type="PRINTS" id="PR00039">
    <property type="entry name" value="HTHLYSR"/>
</dbReference>
<sequence length="306" mass="34885">MIDIKQLKYFAAIVEEGQITRAAKKLHMAQPPLSHQLKQLEETLGVILLERNGKKLELTESGKIFYKKTKQLLHQLNDMILEVQEINDGTKGTLSIGCVKSCFSYLPKTMRKLLEKFPNVKFHLREGDTFLISEFLKSREIEVGIIRLPIDTDEYQTIKLPSDPYVAVIPQHWNYKHHSIQMKDIKEMPLLLLHRISGKGQYEMVVNECARHGFEPKILCECPDVTILLSLVAEGVGATIVPKSAVSNFQIPNIQMLEIEDSSITAEASIIFEKNRYLSKSAANFIKILKTEYPIDDQLGRPQPNK</sequence>
<dbReference type="InterPro" id="IPR000847">
    <property type="entry name" value="LysR_HTH_N"/>
</dbReference>
<evidence type="ECO:0000313" key="8">
    <source>
        <dbReference type="Proteomes" id="UP000076476"/>
    </source>
</evidence>
<keyword evidence="8" id="KW-1185">Reference proteome</keyword>
<dbReference type="InterPro" id="IPR036388">
    <property type="entry name" value="WH-like_DNA-bd_sf"/>
</dbReference>
<dbReference type="EMBL" id="CP017703">
    <property type="protein sequence ID" value="ASS88949.1"/>
    <property type="molecule type" value="Genomic_DNA"/>
</dbReference>
<dbReference type="InterPro" id="IPR005119">
    <property type="entry name" value="LysR_subst-bd"/>
</dbReference>
<feature type="domain" description="HTH lysR-type" evidence="5">
    <location>
        <begin position="2"/>
        <end position="59"/>
    </location>
</feature>
<proteinExistence type="inferred from homology"/>
<dbReference type="FunFam" id="1.10.10.10:FF:000001">
    <property type="entry name" value="LysR family transcriptional regulator"/>
    <property type="match status" value="1"/>
</dbReference>
<dbReference type="InterPro" id="IPR050950">
    <property type="entry name" value="HTH-type_LysR_regulators"/>
</dbReference>
<accession>A0A163XGE0</accession>
<reference evidence="7 8" key="1">
    <citation type="submission" date="2016-04" db="EMBL/GenBank/DDBJ databases">
        <title>Draft genome sequence of Aeribacillus pallidus 8m3 from petroleum reservoir.</title>
        <authorList>
            <person name="Poltaraus A.B."/>
            <person name="Nazina T.N."/>
            <person name="Tourova T.P."/>
            <person name="Malakho S.M."/>
            <person name="Korshunova A.V."/>
            <person name="Sokolova D.S."/>
        </authorList>
    </citation>
    <scope>NUCLEOTIDE SEQUENCE [LARGE SCALE GENOMIC DNA]</scope>
    <source>
        <strain evidence="7 8">8m3</strain>
    </source>
</reference>
<evidence type="ECO:0000256" key="3">
    <source>
        <dbReference type="ARBA" id="ARBA00023125"/>
    </source>
</evidence>
<organism evidence="7 8">
    <name type="scientific">Aeribacillus pallidus</name>
    <dbReference type="NCBI Taxonomy" id="33936"/>
    <lineage>
        <taxon>Bacteria</taxon>
        <taxon>Bacillati</taxon>
        <taxon>Bacillota</taxon>
        <taxon>Bacilli</taxon>
        <taxon>Bacillales</taxon>
        <taxon>Bacillaceae</taxon>
        <taxon>Aeribacillus</taxon>
    </lineage>
</organism>
<gene>
    <name evidence="6" type="ORF">AP3564_00565</name>
    <name evidence="7" type="ORF">AZI98_13810</name>
</gene>
<dbReference type="Pfam" id="PF03466">
    <property type="entry name" value="LysR_substrate"/>
    <property type="match status" value="1"/>
</dbReference>
<dbReference type="Proteomes" id="UP000214606">
    <property type="component" value="Chromosome"/>
</dbReference>
<keyword evidence="4" id="KW-0804">Transcription</keyword>
<evidence type="ECO:0000256" key="1">
    <source>
        <dbReference type="ARBA" id="ARBA00009437"/>
    </source>
</evidence>
<dbReference type="Pfam" id="PF00126">
    <property type="entry name" value="HTH_1"/>
    <property type="match status" value="1"/>
</dbReference>
<evidence type="ECO:0000259" key="5">
    <source>
        <dbReference type="PROSITE" id="PS50931"/>
    </source>
</evidence>
<dbReference type="PANTHER" id="PTHR30419">
    <property type="entry name" value="HTH-TYPE TRANSCRIPTIONAL REGULATOR YBHD"/>
    <property type="match status" value="1"/>
</dbReference>
<protein>
    <submittedName>
        <fullName evidence="7">LysR family transcriptional regulator</fullName>
    </submittedName>
</protein>
<dbReference type="GO" id="GO:0005829">
    <property type="term" value="C:cytosol"/>
    <property type="evidence" value="ECO:0007669"/>
    <property type="project" value="TreeGrafter"/>
</dbReference>
<reference evidence="6 9" key="2">
    <citation type="submission" date="2016-10" db="EMBL/GenBank/DDBJ databases">
        <title>The whole genome sequencing and assembly of Aeribacillus pallidus KCTC3564 strain.</title>
        <authorList>
            <person name="Lee Y.-J."/>
            <person name="Park M.-K."/>
            <person name="Yi H."/>
            <person name="Bahn Y.-S."/>
            <person name="Kim J.F."/>
            <person name="Lee D.-W."/>
        </authorList>
    </citation>
    <scope>NUCLEOTIDE SEQUENCE [LARGE SCALE GENOMIC DNA]</scope>
    <source>
        <strain evidence="6 9">KCTC3564</strain>
    </source>
</reference>
<evidence type="ECO:0000256" key="2">
    <source>
        <dbReference type="ARBA" id="ARBA00023015"/>
    </source>
</evidence>
<dbReference type="EMBL" id="LWBR01000048">
    <property type="protein sequence ID" value="KZN95512.1"/>
    <property type="molecule type" value="Genomic_DNA"/>
</dbReference>
<keyword evidence="3" id="KW-0238">DNA-binding</keyword>
<dbReference type="OrthoDB" id="9803735at2"/>
<dbReference type="SUPFAM" id="SSF46785">
    <property type="entry name" value="Winged helix' DNA-binding domain"/>
    <property type="match status" value="1"/>
</dbReference>
<dbReference type="Proteomes" id="UP000076476">
    <property type="component" value="Unassembled WGS sequence"/>
</dbReference>
<evidence type="ECO:0000313" key="7">
    <source>
        <dbReference type="EMBL" id="KZN95512.1"/>
    </source>
</evidence>
<evidence type="ECO:0000313" key="6">
    <source>
        <dbReference type="EMBL" id="ASS88949.1"/>
    </source>
</evidence>
<dbReference type="CDD" id="cd05466">
    <property type="entry name" value="PBP2_LTTR_substrate"/>
    <property type="match status" value="1"/>
</dbReference>
<dbReference type="KEGG" id="apak:AP3564_00565"/>
<dbReference type="SUPFAM" id="SSF53850">
    <property type="entry name" value="Periplasmic binding protein-like II"/>
    <property type="match status" value="1"/>
</dbReference>
<name>A0A161Y1K7_9BACI</name>
<dbReference type="InterPro" id="IPR036390">
    <property type="entry name" value="WH_DNA-bd_sf"/>
</dbReference>
<dbReference type="PANTHER" id="PTHR30419:SF28">
    <property type="entry name" value="HTH-TYPE TRANSCRIPTIONAL REGULATOR BSDA"/>
    <property type="match status" value="1"/>
</dbReference>
<dbReference type="Gene3D" id="1.10.10.10">
    <property type="entry name" value="Winged helix-like DNA-binding domain superfamily/Winged helix DNA-binding domain"/>
    <property type="match status" value="1"/>
</dbReference>
<evidence type="ECO:0000256" key="4">
    <source>
        <dbReference type="ARBA" id="ARBA00023163"/>
    </source>
</evidence>
<dbReference type="Gene3D" id="3.40.190.290">
    <property type="match status" value="1"/>
</dbReference>
<comment type="similarity">
    <text evidence="1">Belongs to the LysR transcriptional regulatory family.</text>
</comment>
<accession>A0A161Y1K7</accession>